<dbReference type="Proteomes" id="UP000767446">
    <property type="component" value="Unassembled WGS sequence"/>
</dbReference>
<dbReference type="SUPFAM" id="SSF46689">
    <property type="entry name" value="Homeodomain-like"/>
    <property type="match status" value="1"/>
</dbReference>
<dbReference type="Gene3D" id="1.10.10.10">
    <property type="entry name" value="Winged helix-like DNA-binding domain superfamily/Winged helix DNA-binding domain"/>
    <property type="match status" value="1"/>
</dbReference>
<evidence type="ECO:0000313" key="1">
    <source>
        <dbReference type="EMBL" id="MBR8829061.1"/>
    </source>
</evidence>
<protein>
    <submittedName>
        <fullName evidence="1">DUF433 domain-containing protein</fullName>
    </submittedName>
</protein>
<organism evidence="1 2">
    <name type="scientific">Gomphosphaeria aponina SAG 52.96 = DSM 107014</name>
    <dbReference type="NCBI Taxonomy" id="1521640"/>
    <lineage>
        <taxon>Bacteria</taxon>
        <taxon>Bacillati</taxon>
        <taxon>Cyanobacteriota</taxon>
        <taxon>Cyanophyceae</taxon>
        <taxon>Oscillatoriophycideae</taxon>
        <taxon>Chroococcales</taxon>
        <taxon>Gomphosphaeriaceae</taxon>
        <taxon>Gomphosphaeria</taxon>
    </lineage>
</organism>
<accession>A0A941JSV4</accession>
<dbReference type="AlphaFoldDB" id="A0A941JSV4"/>
<dbReference type="InterPro" id="IPR009057">
    <property type="entry name" value="Homeodomain-like_sf"/>
</dbReference>
<dbReference type="PANTHER" id="PTHR34849">
    <property type="entry name" value="SSL5025 PROTEIN"/>
    <property type="match status" value="1"/>
</dbReference>
<dbReference type="InterPro" id="IPR007367">
    <property type="entry name" value="DUF433"/>
</dbReference>
<sequence>MNNQSVLNRITFNKNILAGKPIIRGLRISVAMILELLAKGATVEEILEDYPELELEDIQASLFYAYHLVSQEEIIERVATSSIG</sequence>
<dbReference type="InterPro" id="IPR036388">
    <property type="entry name" value="WH-like_DNA-bd_sf"/>
</dbReference>
<proteinExistence type="predicted"/>
<gene>
    <name evidence="1" type="ORF">DSM107014_14375</name>
</gene>
<dbReference type="PANTHER" id="PTHR34849:SF3">
    <property type="entry name" value="SSR2962 PROTEIN"/>
    <property type="match status" value="1"/>
</dbReference>
<reference evidence="1" key="1">
    <citation type="submission" date="2021-02" db="EMBL/GenBank/DDBJ databases">
        <title>Metagenome analyses of Stigonema ocellatum DSM 106950, Chlorogloea purpurea SAG 13.99 and Gomphosphaeria aponina DSM 107014.</title>
        <authorList>
            <person name="Marter P."/>
            <person name="Huang S."/>
        </authorList>
    </citation>
    <scope>NUCLEOTIDE SEQUENCE</scope>
    <source>
        <strain evidence="1">JP213</strain>
    </source>
</reference>
<dbReference type="Pfam" id="PF04255">
    <property type="entry name" value="DUF433"/>
    <property type="match status" value="1"/>
</dbReference>
<comment type="caution">
    <text evidence="1">The sequence shown here is derived from an EMBL/GenBank/DDBJ whole genome shotgun (WGS) entry which is preliminary data.</text>
</comment>
<dbReference type="EMBL" id="JADQBC010000105">
    <property type="protein sequence ID" value="MBR8829061.1"/>
    <property type="molecule type" value="Genomic_DNA"/>
</dbReference>
<name>A0A941JSV4_9CHRO</name>
<evidence type="ECO:0000313" key="2">
    <source>
        <dbReference type="Proteomes" id="UP000767446"/>
    </source>
</evidence>